<dbReference type="Proteomes" id="UP000052232">
    <property type="component" value="Unassembled WGS sequence"/>
</dbReference>
<feature type="region of interest" description="Disordered" evidence="1">
    <location>
        <begin position="21"/>
        <end position="49"/>
    </location>
</feature>
<protein>
    <submittedName>
        <fullName evidence="2">Uncharacterized protein</fullName>
    </submittedName>
</protein>
<dbReference type="STRING" id="1420583.V473_19230"/>
<gene>
    <name evidence="2" type="ORF">V473_19230</name>
</gene>
<evidence type="ECO:0000313" key="3">
    <source>
        <dbReference type="Proteomes" id="UP000052232"/>
    </source>
</evidence>
<name>A0A0J7XQM8_9SPHN</name>
<dbReference type="PATRIC" id="fig|1420583.3.peg.3646"/>
<keyword evidence="3" id="KW-1185">Reference proteome</keyword>
<accession>A0A0J7XQM8</accession>
<organism evidence="2 3">
    <name type="scientific">Sphingobium cupriresistens LL01</name>
    <dbReference type="NCBI Taxonomy" id="1420583"/>
    <lineage>
        <taxon>Bacteria</taxon>
        <taxon>Pseudomonadati</taxon>
        <taxon>Pseudomonadota</taxon>
        <taxon>Alphaproteobacteria</taxon>
        <taxon>Sphingomonadales</taxon>
        <taxon>Sphingomonadaceae</taxon>
        <taxon>Sphingobium</taxon>
    </lineage>
</organism>
<comment type="caution">
    <text evidence="2">The sequence shown here is derived from an EMBL/GenBank/DDBJ whole genome shotgun (WGS) entry which is preliminary data.</text>
</comment>
<evidence type="ECO:0000256" key="1">
    <source>
        <dbReference type="SAM" id="MobiDB-lite"/>
    </source>
</evidence>
<dbReference type="AlphaFoldDB" id="A0A0J7XQM8"/>
<dbReference type="EMBL" id="JACT01000005">
    <property type="protein sequence ID" value="KMS53368.1"/>
    <property type="molecule type" value="Genomic_DNA"/>
</dbReference>
<sequence length="75" mass="8698">MIHKSPQFIVIKPHLVSFHMGAPRRLAPPPRRRKGRAARKDNDDAMGARMMDVRRRRGKLCGRTTAKTSLRQMFM</sequence>
<evidence type="ECO:0000313" key="2">
    <source>
        <dbReference type="EMBL" id="KMS53368.1"/>
    </source>
</evidence>
<proteinExistence type="predicted"/>
<reference evidence="2 3" key="1">
    <citation type="journal article" date="2015" name="G3 (Bethesda)">
        <title>Insights into Ongoing Evolution of the Hexachlorocyclohexane Catabolic Pathway from Comparative Genomics of Ten Sphingomonadaceae Strains.</title>
        <authorList>
            <person name="Pearce S.L."/>
            <person name="Oakeshott J.G."/>
            <person name="Pandey G."/>
        </authorList>
    </citation>
    <scope>NUCLEOTIDE SEQUENCE [LARGE SCALE GENOMIC DNA]</scope>
    <source>
        <strain evidence="2 3">LL01</strain>
    </source>
</reference>